<evidence type="ECO:0000313" key="1">
    <source>
        <dbReference type="EMBL" id="KZL90260.1"/>
    </source>
</evidence>
<proteinExistence type="predicted"/>
<dbReference type="RefSeq" id="WP_066626377.1">
    <property type="nucleotide sequence ID" value="NZ_FQXL01000014.1"/>
</dbReference>
<dbReference type="STRING" id="1121326.CLMAG_40310"/>
<dbReference type="EMBL" id="LWAE01000005">
    <property type="protein sequence ID" value="KZL90260.1"/>
    <property type="molecule type" value="Genomic_DNA"/>
</dbReference>
<organism evidence="1 2">
    <name type="scientific">Clostridium magnum DSM 2767</name>
    <dbReference type="NCBI Taxonomy" id="1121326"/>
    <lineage>
        <taxon>Bacteria</taxon>
        <taxon>Bacillati</taxon>
        <taxon>Bacillota</taxon>
        <taxon>Clostridia</taxon>
        <taxon>Eubacteriales</taxon>
        <taxon>Clostridiaceae</taxon>
        <taxon>Clostridium</taxon>
    </lineage>
</organism>
<keyword evidence="2" id="KW-1185">Reference proteome</keyword>
<gene>
    <name evidence="1" type="ORF">CLMAG_40310</name>
</gene>
<dbReference type="Proteomes" id="UP000076603">
    <property type="component" value="Unassembled WGS sequence"/>
</dbReference>
<protein>
    <recommendedName>
        <fullName evidence="3">DUF4867 domain-containing protein</fullName>
    </recommendedName>
</protein>
<dbReference type="AlphaFoldDB" id="A0A162RR02"/>
<sequence>MIIKKVTDNEFKKYGQVLKGYDFSELIEKMKETPLPSDVVYEPSVKELEDLKIAEELRIREFGELPIQIGYCNGNNYLLNAVEYHRSSEINAAVTDLILLLGCQQDIEDDYLYDTSKIEAFFVPAGTVIEVYATTLHYAPCNANENGFKCVVVLPKDTNLPLENKINKSGEDALLFAKNKWLIGHKDTDLGEQGAFIGLVGENISLK</sequence>
<comment type="caution">
    <text evidence="1">The sequence shown here is derived from an EMBL/GenBank/DDBJ whole genome shotgun (WGS) entry which is preliminary data.</text>
</comment>
<dbReference type="OrthoDB" id="358393at2"/>
<dbReference type="InterPro" id="IPR032358">
    <property type="entry name" value="DUF4867"/>
</dbReference>
<dbReference type="PATRIC" id="fig|1121326.3.peg.4084"/>
<evidence type="ECO:0000313" key="2">
    <source>
        <dbReference type="Proteomes" id="UP000076603"/>
    </source>
</evidence>
<accession>A0A162RR02</accession>
<evidence type="ECO:0008006" key="3">
    <source>
        <dbReference type="Google" id="ProtNLM"/>
    </source>
</evidence>
<name>A0A162RR02_9CLOT</name>
<dbReference type="Pfam" id="PF16161">
    <property type="entry name" value="DUF4867"/>
    <property type="match status" value="1"/>
</dbReference>
<reference evidence="1 2" key="1">
    <citation type="submission" date="2016-04" db="EMBL/GenBank/DDBJ databases">
        <title>Genome sequence of Clostridium magnum DSM 2767.</title>
        <authorList>
            <person name="Poehlein A."/>
            <person name="Uhlig R."/>
            <person name="Fischer R."/>
            <person name="Bahl H."/>
            <person name="Daniel R."/>
        </authorList>
    </citation>
    <scope>NUCLEOTIDE SEQUENCE [LARGE SCALE GENOMIC DNA]</scope>
    <source>
        <strain evidence="1 2">DSM 2767</strain>
    </source>
</reference>